<dbReference type="AlphaFoldDB" id="A0A1I5P530"/>
<dbReference type="Proteomes" id="UP000243084">
    <property type="component" value="Unassembled WGS sequence"/>
</dbReference>
<dbReference type="GO" id="GO:0043546">
    <property type="term" value="F:molybdopterin cofactor binding"/>
    <property type="evidence" value="ECO:0007669"/>
    <property type="project" value="TreeGrafter"/>
</dbReference>
<dbReference type="GO" id="GO:0030151">
    <property type="term" value="F:molybdenum ion binding"/>
    <property type="evidence" value="ECO:0007669"/>
    <property type="project" value="InterPro"/>
</dbReference>
<gene>
    <name evidence="7" type="ORF">SAMN05216229_101304</name>
</gene>
<dbReference type="SUPFAM" id="SSF56524">
    <property type="entry name" value="Oxidoreductase molybdopterin-binding domain"/>
    <property type="match status" value="1"/>
</dbReference>
<dbReference type="GO" id="GO:0020037">
    <property type="term" value="F:heme binding"/>
    <property type="evidence" value="ECO:0007669"/>
    <property type="project" value="TreeGrafter"/>
</dbReference>
<evidence type="ECO:0000256" key="2">
    <source>
        <dbReference type="ARBA" id="ARBA00022505"/>
    </source>
</evidence>
<evidence type="ECO:0000259" key="5">
    <source>
        <dbReference type="Pfam" id="PF00174"/>
    </source>
</evidence>
<dbReference type="CDD" id="cd02110">
    <property type="entry name" value="SO_family_Moco_dimer"/>
    <property type="match status" value="1"/>
</dbReference>
<dbReference type="InterPro" id="IPR005066">
    <property type="entry name" value="MoCF_OxRdtse_dimer"/>
</dbReference>
<dbReference type="GO" id="GO:0006790">
    <property type="term" value="P:sulfur compound metabolic process"/>
    <property type="evidence" value="ECO:0007669"/>
    <property type="project" value="TreeGrafter"/>
</dbReference>
<dbReference type="PANTHER" id="PTHR19372:SF7">
    <property type="entry name" value="SULFITE OXIDASE, MITOCHONDRIAL"/>
    <property type="match status" value="1"/>
</dbReference>
<evidence type="ECO:0000256" key="4">
    <source>
        <dbReference type="ARBA" id="ARBA00023002"/>
    </source>
</evidence>
<proteinExistence type="predicted"/>
<reference evidence="8" key="1">
    <citation type="submission" date="2016-10" db="EMBL/GenBank/DDBJ databases">
        <authorList>
            <person name="Varghese N."/>
            <person name="Submissions S."/>
        </authorList>
    </citation>
    <scope>NUCLEOTIDE SEQUENCE [LARGE SCALE GENOMIC DNA]</scope>
    <source>
        <strain evidence="8">JCM 18195</strain>
    </source>
</reference>
<accession>A0A1I5P530</accession>
<keyword evidence="4" id="KW-0560">Oxidoreductase</keyword>
<dbReference type="PRINTS" id="PR00407">
    <property type="entry name" value="EUMOPTERIN"/>
</dbReference>
<dbReference type="Gene3D" id="3.90.420.10">
    <property type="entry name" value="Oxidoreductase, molybdopterin-binding domain"/>
    <property type="match status" value="1"/>
</dbReference>
<keyword evidence="8" id="KW-1185">Reference proteome</keyword>
<dbReference type="InterPro" id="IPR008335">
    <property type="entry name" value="Mopterin_OxRdtase_euk"/>
</dbReference>
<dbReference type="InterPro" id="IPR036374">
    <property type="entry name" value="OxRdtase_Mopterin-bd_sf"/>
</dbReference>
<dbReference type="SUPFAM" id="SSF81296">
    <property type="entry name" value="E set domains"/>
    <property type="match status" value="1"/>
</dbReference>
<dbReference type="GO" id="GO:0008482">
    <property type="term" value="F:sulfite oxidase activity"/>
    <property type="evidence" value="ECO:0007669"/>
    <property type="project" value="TreeGrafter"/>
</dbReference>
<feature type="domain" description="Moybdenum cofactor oxidoreductase dimerisation" evidence="6">
    <location>
        <begin position="279"/>
        <end position="390"/>
    </location>
</feature>
<dbReference type="InterPro" id="IPR014756">
    <property type="entry name" value="Ig_E-set"/>
</dbReference>
<name>A0A1I5P530_9GAMM</name>
<dbReference type="PROSITE" id="PS51318">
    <property type="entry name" value="TAT"/>
    <property type="match status" value="1"/>
</dbReference>
<dbReference type="InterPro" id="IPR006311">
    <property type="entry name" value="TAT_signal"/>
</dbReference>
<sequence>MPEPIDLRRRQLLAGTATAIAAVSLSGLPWRVQAQEALPLPDYVKWKTAETLIVHSANTLETRRGAIGTSVVTASDRLFVRNNLPAPDAAIVADRDAWGVAFAGVKQPRSLTVAELKSLGVETVACVLQCSGNGRGFFPHKPSGTPWTVGAAGCVFWSGVPLKAVVEALGGVADGMAFITGTGGETLPPGIDATTVVVERSVPLRALEQALLAWELNGEPISLAHGGPLRLVIPGYYGVNNIKYVRQLAFTAEETKANIQTKGYRLRPVGVQGAPDQPSMWEMNVKSWISQPLEQMKAGRVVIQGVAFGGARAVKSVEVSLDGGQSWRPAPFVGPDLGPYAWRPFVLAVELKPGNYSLASRATDVDGNVQPRERMDNDNGFAHNGWEDHAVKLAVV</sequence>
<evidence type="ECO:0000259" key="6">
    <source>
        <dbReference type="Pfam" id="PF03404"/>
    </source>
</evidence>
<dbReference type="Pfam" id="PF03404">
    <property type="entry name" value="Mo-co_dimer"/>
    <property type="match status" value="1"/>
</dbReference>
<evidence type="ECO:0000313" key="8">
    <source>
        <dbReference type="Proteomes" id="UP000243084"/>
    </source>
</evidence>
<dbReference type="PANTHER" id="PTHR19372">
    <property type="entry name" value="SULFITE REDUCTASE"/>
    <property type="match status" value="1"/>
</dbReference>
<dbReference type="EMBL" id="FOXM01000001">
    <property type="protein sequence ID" value="SFP28596.1"/>
    <property type="molecule type" value="Genomic_DNA"/>
</dbReference>
<evidence type="ECO:0000313" key="7">
    <source>
        <dbReference type="EMBL" id="SFP28596.1"/>
    </source>
</evidence>
<protein>
    <submittedName>
        <fullName evidence="7">Sulfite dehydrogenase</fullName>
    </submittedName>
</protein>
<dbReference type="OrthoDB" id="9795587at2"/>
<organism evidence="7 8">
    <name type="scientific">Geopseudomonas sagittaria</name>
    <dbReference type="NCBI Taxonomy" id="1135990"/>
    <lineage>
        <taxon>Bacteria</taxon>
        <taxon>Pseudomonadati</taxon>
        <taxon>Pseudomonadota</taxon>
        <taxon>Gammaproteobacteria</taxon>
        <taxon>Pseudomonadales</taxon>
        <taxon>Pseudomonadaceae</taxon>
        <taxon>Geopseudomonas</taxon>
    </lineage>
</organism>
<feature type="domain" description="Oxidoreductase molybdopterin-binding" evidence="5">
    <location>
        <begin position="93"/>
        <end position="256"/>
    </location>
</feature>
<dbReference type="InterPro" id="IPR000572">
    <property type="entry name" value="OxRdtase_Mopterin-bd_dom"/>
</dbReference>
<keyword evidence="2" id="KW-0500">Molybdenum</keyword>
<comment type="cofactor">
    <cofactor evidence="1">
        <name>Mo-molybdopterin</name>
        <dbReference type="ChEBI" id="CHEBI:71302"/>
    </cofactor>
</comment>
<keyword evidence="3" id="KW-0479">Metal-binding</keyword>
<dbReference type="RefSeq" id="WP_092427595.1">
    <property type="nucleotide sequence ID" value="NZ_FOXM01000001.1"/>
</dbReference>
<dbReference type="Pfam" id="PF00174">
    <property type="entry name" value="Oxidored_molyb"/>
    <property type="match status" value="1"/>
</dbReference>
<dbReference type="Gene3D" id="2.60.40.650">
    <property type="match status" value="1"/>
</dbReference>
<evidence type="ECO:0000256" key="1">
    <source>
        <dbReference type="ARBA" id="ARBA00001924"/>
    </source>
</evidence>
<evidence type="ECO:0000256" key="3">
    <source>
        <dbReference type="ARBA" id="ARBA00022723"/>
    </source>
</evidence>